<dbReference type="SMART" id="SM00829">
    <property type="entry name" value="PKS_ER"/>
    <property type="match status" value="1"/>
</dbReference>
<sequence>MSSAIRQPFKALWVTENGTNNFERFIVQRHTDDLPDHPLLVKVKYSSLNYTDALSAHGNKGITRQYPHTPGIDAAGVVVKDDSGQFQPDDEVIVTGYDLGMNTPGGLAEYIRIPSEWAVRCPSGLSLRESMEYGTAGLTAALCVQKLIQMGAKPEDGDVAVTGATGGVGSLSVALLAKLGYTVAAITGKLQANEGLIELGATKVIDRSSLDELAGKSLAKPHWGNAIDCLGGDYLFSLIKSLHYGGSVAACGLASAPTFRGNVFPFVLRNVNLLGVDAVEQPLEAKIEIWGLLAGPWKVAQLEFMTTELSLEQVPKILTQIYNGHSLGRYLIKLAD</sequence>
<name>A0A9E5JTM3_9GAMM</name>
<organism evidence="2 3">
    <name type="scientific">Pseudomaricurvus hydrocarbonicus</name>
    <dbReference type="NCBI Taxonomy" id="1470433"/>
    <lineage>
        <taxon>Bacteria</taxon>
        <taxon>Pseudomonadati</taxon>
        <taxon>Pseudomonadota</taxon>
        <taxon>Gammaproteobacteria</taxon>
        <taxon>Cellvibrionales</taxon>
        <taxon>Cellvibrionaceae</taxon>
        <taxon>Pseudomaricurvus</taxon>
    </lineage>
</organism>
<dbReference type="Pfam" id="PF00107">
    <property type="entry name" value="ADH_zinc_N"/>
    <property type="match status" value="1"/>
</dbReference>
<dbReference type="Gene3D" id="3.90.180.10">
    <property type="entry name" value="Medium-chain alcohol dehydrogenases, catalytic domain"/>
    <property type="match status" value="1"/>
</dbReference>
<dbReference type="InterPro" id="IPR014188">
    <property type="entry name" value="Acrylyl-CoA_reductase_AcuI"/>
</dbReference>
<dbReference type="Pfam" id="PF08240">
    <property type="entry name" value="ADH_N"/>
    <property type="match status" value="1"/>
</dbReference>
<dbReference type="EMBL" id="JAAONZ010000004">
    <property type="protein sequence ID" value="NHO65353.1"/>
    <property type="molecule type" value="Genomic_DNA"/>
</dbReference>
<evidence type="ECO:0000313" key="2">
    <source>
        <dbReference type="EMBL" id="NHO65353.1"/>
    </source>
</evidence>
<dbReference type="RefSeq" id="WP_167184091.1">
    <property type="nucleotide sequence ID" value="NZ_JAAONZ010000004.1"/>
</dbReference>
<dbReference type="AlphaFoldDB" id="A0A9E5JTM3"/>
<dbReference type="InterPro" id="IPR051397">
    <property type="entry name" value="Zn-ADH-like_protein"/>
</dbReference>
<protein>
    <submittedName>
        <fullName evidence="2">YhdH/YhfP family quinone oxidoreductase</fullName>
    </submittedName>
</protein>
<dbReference type="InterPro" id="IPR020843">
    <property type="entry name" value="ER"/>
</dbReference>
<dbReference type="InterPro" id="IPR036291">
    <property type="entry name" value="NAD(P)-bd_dom_sf"/>
</dbReference>
<dbReference type="InterPro" id="IPR013154">
    <property type="entry name" value="ADH-like_N"/>
</dbReference>
<keyword evidence="3" id="KW-1185">Reference proteome</keyword>
<dbReference type="PANTHER" id="PTHR43677:SF1">
    <property type="entry name" value="ACRYLYL-COA REDUCTASE ACUI-RELATED"/>
    <property type="match status" value="1"/>
</dbReference>
<dbReference type="InterPro" id="IPR013149">
    <property type="entry name" value="ADH-like_C"/>
</dbReference>
<gene>
    <name evidence="2" type="ORF">G8770_07340</name>
</gene>
<dbReference type="CDD" id="cd05280">
    <property type="entry name" value="MDR_yhdh_yhfp"/>
    <property type="match status" value="1"/>
</dbReference>
<dbReference type="Gene3D" id="3.40.50.720">
    <property type="entry name" value="NAD(P)-binding Rossmann-like Domain"/>
    <property type="match status" value="1"/>
</dbReference>
<proteinExistence type="predicted"/>
<evidence type="ECO:0000313" key="3">
    <source>
        <dbReference type="Proteomes" id="UP000787472"/>
    </source>
</evidence>
<accession>A0A9E5JTM3</accession>
<dbReference type="Proteomes" id="UP000787472">
    <property type="component" value="Unassembled WGS sequence"/>
</dbReference>
<comment type="caution">
    <text evidence="2">The sequence shown here is derived from an EMBL/GenBank/DDBJ whole genome shotgun (WGS) entry which is preliminary data.</text>
</comment>
<dbReference type="InterPro" id="IPR011032">
    <property type="entry name" value="GroES-like_sf"/>
</dbReference>
<evidence type="ECO:0000259" key="1">
    <source>
        <dbReference type="SMART" id="SM00829"/>
    </source>
</evidence>
<dbReference type="SUPFAM" id="SSF51735">
    <property type="entry name" value="NAD(P)-binding Rossmann-fold domains"/>
    <property type="match status" value="1"/>
</dbReference>
<dbReference type="PANTHER" id="PTHR43677">
    <property type="entry name" value="SHORT-CHAIN DEHYDROGENASE/REDUCTASE"/>
    <property type="match status" value="1"/>
</dbReference>
<reference evidence="2" key="1">
    <citation type="submission" date="2020-03" db="EMBL/GenBank/DDBJ databases">
        <authorList>
            <person name="Guo F."/>
        </authorList>
    </citation>
    <scope>NUCLEOTIDE SEQUENCE</scope>
    <source>
        <strain evidence="2">JCM 30134</strain>
    </source>
</reference>
<dbReference type="NCBIfam" id="TIGR02823">
    <property type="entry name" value="oxido_YhdH"/>
    <property type="match status" value="1"/>
</dbReference>
<feature type="domain" description="Enoyl reductase (ER)" evidence="1">
    <location>
        <begin position="18"/>
        <end position="332"/>
    </location>
</feature>
<dbReference type="GO" id="GO:0043957">
    <property type="term" value="F:acryloyl-CoA reductase (NADPH) activity"/>
    <property type="evidence" value="ECO:0007669"/>
    <property type="project" value="TreeGrafter"/>
</dbReference>
<dbReference type="SUPFAM" id="SSF50129">
    <property type="entry name" value="GroES-like"/>
    <property type="match status" value="1"/>
</dbReference>